<dbReference type="PROSITE" id="PS00622">
    <property type="entry name" value="HTH_LUXR_1"/>
    <property type="match status" value="1"/>
</dbReference>
<feature type="domain" description="HTH luxR-type" evidence="3">
    <location>
        <begin position="893"/>
        <end position="960"/>
    </location>
</feature>
<dbReference type="InterPro" id="IPR016032">
    <property type="entry name" value="Sig_transdc_resp-reg_C-effctor"/>
</dbReference>
<accession>A0A6J4NK73</accession>
<evidence type="ECO:0000259" key="3">
    <source>
        <dbReference type="PROSITE" id="PS50043"/>
    </source>
</evidence>
<dbReference type="AlphaFoldDB" id="A0A6J4NK73"/>
<evidence type="ECO:0000256" key="1">
    <source>
        <dbReference type="ARBA" id="ARBA00022741"/>
    </source>
</evidence>
<dbReference type="PROSITE" id="PS50043">
    <property type="entry name" value="HTH_LUXR_2"/>
    <property type="match status" value="1"/>
</dbReference>
<keyword evidence="2" id="KW-0067">ATP-binding</keyword>
<dbReference type="InterPro" id="IPR036388">
    <property type="entry name" value="WH-like_DNA-bd_sf"/>
</dbReference>
<dbReference type="EMBL" id="CADCUN010000145">
    <property type="protein sequence ID" value="CAA9388158.1"/>
    <property type="molecule type" value="Genomic_DNA"/>
</dbReference>
<dbReference type="GO" id="GO:0004016">
    <property type="term" value="F:adenylate cyclase activity"/>
    <property type="evidence" value="ECO:0007669"/>
    <property type="project" value="TreeGrafter"/>
</dbReference>
<organism evidence="4">
    <name type="scientific">uncultured Nocardioides sp</name>
    <dbReference type="NCBI Taxonomy" id="198441"/>
    <lineage>
        <taxon>Bacteria</taxon>
        <taxon>Bacillati</taxon>
        <taxon>Actinomycetota</taxon>
        <taxon>Actinomycetes</taxon>
        <taxon>Propionibacteriales</taxon>
        <taxon>Nocardioidaceae</taxon>
        <taxon>Nocardioides</taxon>
        <taxon>environmental samples</taxon>
    </lineage>
</organism>
<dbReference type="GO" id="GO:0005524">
    <property type="term" value="F:ATP binding"/>
    <property type="evidence" value="ECO:0007669"/>
    <property type="project" value="UniProtKB-KW"/>
</dbReference>
<dbReference type="Gene3D" id="1.10.10.10">
    <property type="entry name" value="Winged helix-like DNA-binding domain superfamily/Winged helix DNA-binding domain"/>
    <property type="match status" value="1"/>
</dbReference>
<protein>
    <recommendedName>
        <fullName evidence="3">HTH luxR-type domain-containing protein</fullName>
    </recommendedName>
</protein>
<dbReference type="GO" id="GO:0005737">
    <property type="term" value="C:cytoplasm"/>
    <property type="evidence" value="ECO:0007669"/>
    <property type="project" value="TreeGrafter"/>
</dbReference>
<dbReference type="Pfam" id="PF13191">
    <property type="entry name" value="AAA_16"/>
    <property type="match status" value="1"/>
</dbReference>
<dbReference type="SUPFAM" id="SSF52540">
    <property type="entry name" value="P-loop containing nucleoside triphosphate hydrolases"/>
    <property type="match status" value="1"/>
</dbReference>
<dbReference type="PRINTS" id="PR00038">
    <property type="entry name" value="HTHLUXR"/>
</dbReference>
<dbReference type="InterPro" id="IPR000792">
    <property type="entry name" value="Tscrpt_reg_LuxR_C"/>
</dbReference>
<dbReference type="GO" id="GO:0003677">
    <property type="term" value="F:DNA binding"/>
    <property type="evidence" value="ECO:0007669"/>
    <property type="project" value="InterPro"/>
</dbReference>
<dbReference type="PANTHER" id="PTHR16305:SF28">
    <property type="entry name" value="GUANYLATE CYCLASE DOMAIN-CONTAINING PROTEIN"/>
    <property type="match status" value="1"/>
</dbReference>
<dbReference type="GO" id="GO:0006355">
    <property type="term" value="P:regulation of DNA-templated transcription"/>
    <property type="evidence" value="ECO:0007669"/>
    <property type="project" value="InterPro"/>
</dbReference>
<name>A0A6J4NK73_9ACTN</name>
<dbReference type="PANTHER" id="PTHR16305">
    <property type="entry name" value="TESTICULAR SOLUBLE ADENYLYL CYCLASE"/>
    <property type="match status" value="1"/>
</dbReference>
<gene>
    <name evidence="4" type="ORF">AVDCRST_MAG60-1357</name>
</gene>
<proteinExistence type="predicted"/>
<dbReference type="CDD" id="cd06170">
    <property type="entry name" value="LuxR_C_like"/>
    <property type="match status" value="1"/>
</dbReference>
<dbReference type="Pfam" id="PF00196">
    <property type="entry name" value="GerE"/>
    <property type="match status" value="1"/>
</dbReference>
<reference evidence="4" key="1">
    <citation type="submission" date="2020-02" db="EMBL/GenBank/DDBJ databases">
        <authorList>
            <person name="Meier V. D."/>
        </authorList>
    </citation>
    <scope>NUCLEOTIDE SEQUENCE</scope>
    <source>
        <strain evidence="4">AVDCRST_MAG60</strain>
    </source>
</reference>
<evidence type="ECO:0000313" key="4">
    <source>
        <dbReference type="EMBL" id="CAA9388158.1"/>
    </source>
</evidence>
<dbReference type="SUPFAM" id="SSF46894">
    <property type="entry name" value="C-terminal effector domain of the bipartite response regulators"/>
    <property type="match status" value="1"/>
</dbReference>
<dbReference type="InterPro" id="IPR041664">
    <property type="entry name" value="AAA_16"/>
</dbReference>
<sequence>MLCPELVGREAERLWLRGRVEDLAAESGGVIVLLGEAGAGKSRLARVAVEAALAGGAAVLTGRSVPGASPVPYRPLTEALLGAFRNNGPPDDAALGGFLGHLGRLVPPWRSDVVSAEESPVLLAEAVVRLLVAHGHDTGSVLLLEDVQWADPETLALLDYLADALRTEPVLCLVTSRPEGAADELIERLWRRDPAAVVRVASLTDRAVEQMLAVCLSTSSPPGEVVDFVQTHSDGNPFLVEELLAGLVASGALQRDAGRWTSTGRLRAAVPATLRTSIGQRLNALAPEARRVLRAAAMLGRNFDWELLPGIAEVDGKAAAGGLRAAVQEQLIEATGDGFAFRHALTREAVLVDVLPPERRDLACRAWPAYERAHPGLPGPTLELAADLAEAAGEPVTAARHLIESARRALTVAALTSAESTARRANELAVSDEATSLDAAEFLVSVLVAAGKPTDALAAGAQLVDRLLAVEQTERRRADLHVVLARAALAAGDVRVAADDVEAARCAAGQSVDQAQQARLDAIAASVAYDQADVAEAERLARAAADGAAVTAQPAVHVDALIVLGQIVRTVQGMEAAVPVFQQAAAVAAAAGLPQLHLRAEQELAIVAWSRGDAEHLHTVRALAARYGAVVTAASMDLARADLALLTYERGACLEAAQDCVEACRRYGLAMEPVAHLWLAGAHALSGDTTAMLASIADALAPDPDDPRILGDLYGRVLLTAAFVDDDLDRLRELLDTMIEHVRRAPPTTSVYPGRLTWALLQTIDDDDLGASARAELAAVERTGLGLYRTTGELIEAVAMGRQGDRAAATERFARSFEELRSHRLGAGTLHTHVLLAAQAALRDGWGEPARWLREAEAFFSAGGYDHLARRCRLMLREAGEPMPRQGRGESDVPIGLRALGVTSREVDVLLLVAEDRSNKDVAAALFLSPKTVERHLSSLFNRLGVTNRHQLVERAAPHLGGPSS</sequence>
<keyword evidence="1" id="KW-0547">Nucleotide-binding</keyword>
<dbReference type="InterPro" id="IPR027417">
    <property type="entry name" value="P-loop_NTPase"/>
</dbReference>
<evidence type="ECO:0000256" key="2">
    <source>
        <dbReference type="ARBA" id="ARBA00022840"/>
    </source>
</evidence>
<dbReference type="SMART" id="SM00421">
    <property type="entry name" value="HTH_LUXR"/>
    <property type="match status" value="1"/>
</dbReference>